<gene>
    <name evidence="2" type="ORF">ABID28_001345</name>
</gene>
<name>A0ABV2JFZ0_9STRE</name>
<feature type="transmembrane region" description="Helical" evidence="1">
    <location>
        <begin position="66"/>
        <end position="84"/>
    </location>
</feature>
<reference evidence="2 3" key="1">
    <citation type="submission" date="2024-06" db="EMBL/GenBank/DDBJ databases">
        <title>Genomic Encyclopedia of Type Strains, Phase IV (KMG-IV): sequencing the most valuable type-strain genomes for metagenomic binning, comparative biology and taxonomic classification.</title>
        <authorList>
            <person name="Goeker M."/>
        </authorList>
    </citation>
    <scope>NUCLEOTIDE SEQUENCE [LARGE SCALE GENOMIC DNA]</scope>
    <source>
        <strain evidence="2 3">DSM 28302</strain>
    </source>
</reference>
<proteinExistence type="predicted"/>
<evidence type="ECO:0000313" key="3">
    <source>
        <dbReference type="Proteomes" id="UP001549037"/>
    </source>
</evidence>
<feature type="transmembrane region" description="Helical" evidence="1">
    <location>
        <begin position="203"/>
        <end position="224"/>
    </location>
</feature>
<dbReference type="Proteomes" id="UP001549037">
    <property type="component" value="Unassembled WGS sequence"/>
</dbReference>
<feature type="transmembrane region" description="Helical" evidence="1">
    <location>
        <begin position="105"/>
        <end position="126"/>
    </location>
</feature>
<evidence type="ECO:0008006" key="4">
    <source>
        <dbReference type="Google" id="ProtNLM"/>
    </source>
</evidence>
<keyword evidence="1" id="KW-0472">Membrane</keyword>
<keyword evidence="3" id="KW-1185">Reference proteome</keyword>
<keyword evidence="1" id="KW-0812">Transmembrane</keyword>
<keyword evidence="1" id="KW-1133">Transmembrane helix</keyword>
<feature type="transmembrane region" description="Helical" evidence="1">
    <location>
        <begin position="12"/>
        <end position="32"/>
    </location>
</feature>
<accession>A0ABV2JFZ0</accession>
<evidence type="ECO:0000256" key="1">
    <source>
        <dbReference type="SAM" id="Phobius"/>
    </source>
</evidence>
<protein>
    <recommendedName>
        <fullName evidence="4">DUF4328 domain-containing protein</fullName>
    </recommendedName>
</protein>
<evidence type="ECO:0000313" key="2">
    <source>
        <dbReference type="EMBL" id="MET3634686.1"/>
    </source>
</evidence>
<comment type="caution">
    <text evidence="2">The sequence shown here is derived from an EMBL/GenBank/DDBJ whole genome shotgun (WGS) entry which is preliminary data.</text>
</comment>
<sequence length="242" mass="28299">MSKNRPASPILLGSSLYLVLLWLIVLFQTSIFHNWSMKHFYLGIDSIPALLDGNIIDNLLSKGKSWLIISAIFFLLEIILYFYLNDFFFKKLKATTQRGSQSLRWSYLFLNLVPIFLLLVGVISSFQTSLTLYQDYTAFRSLDLDQVIKGLNQEISTMPLNTLKDIQAILESLKRYIHDNSILLNMYNSFFKQYDLVANLLAWWNNCFLLLLSLASFLQIRLFWRNKSSFKRLSLTITYEKD</sequence>
<organism evidence="2 3">
    <name type="scientific">Streptococcus porcorum</name>
    <dbReference type="NCBI Taxonomy" id="701526"/>
    <lineage>
        <taxon>Bacteria</taxon>
        <taxon>Bacillati</taxon>
        <taxon>Bacillota</taxon>
        <taxon>Bacilli</taxon>
        <taxon>Lactobacillales</taxon>
        <taxon>Streptococcaceae</taxon>
        <taxon>Streptococcus</taxon>
    </lineage>
</organism>
<dbReference type="EMBL" id="JBEPLN010000022">
    <property type="protein sequence ID" value="MET3634686.1"/>
    <property type="molecule type" value="Genomic_DNA"/>
</dbReference>
<dbReference type="RefSeq" id="WP_354369239.1">
    <property type="nucleotide sequence ID" value="NZ_JBEPLN010000022.1"/>
</dbReference>